<organism evidence="2 3">
    <name type="scientific">Eragrostis curvula</name>
    <name type="common">weeping love grass</name>
    <dbReference type="NCBI Taxonomy" id="38414"/>
    <lineage>
        <taxon>Eukaryota</taxon>
        <taxon>Viridiplantae</taxon>
        <taxon>Streptophyta</taxon>
        <taxon>Embryophyta</taxon>
        <taxon>Tracheophyta</taxon>
        <taxon>Spermatophyta</taxon>
        <taxon>Magnoliopsida</taxon>
        <taxon>Liliopsida</taxon>
        <taxon>Poales</taxon>
        <taxon>Poaceae</taxon>
        <taxon>PACMAD clade</taxon>
        <taxon>Chloridoideae</taxon>
        <taxon>Eragrostideae</taxon>
        <taxon>Eragrostidinae</taxon>
        <taxon>Eragrostis</taxon>
    </lineage>
</organism>
<sequence length="190" mass="19839">MGQCLSDGGAATEAAQAAPPKATALVMLPTGELREYPRPVTAARVLDDSSSDDGWFLCDSDRMGFEGAVVAVGGADELRAGRIYFVLPADALRRGLRREEVAELAVKASAALATKAAASSAAAGGRRRRRGTAVAPLVFAPIDEDEETAALPARKPAPAAAGKRQRPATGRPRRRFAPDLTAIPESEMSE</sequence>
<keyword evidence="3" id="KW-1185">Reference proteome</keyword>
<evidence type="ECO:0000313" key="3">
    <source>
        <dbReference type="Proteomes" id="UP000324897"/>
    </source>
</evidence>
<dbReference type="Gramene" id="TVU40880">
    <property type="protein sequence ID" value="TVU40880"/>
    <property type="gene ID" value="EJB05_14361"/>
</dbReference>
<reference evidence="2 3" key="1">
    <citation type="journal article" date="2019" name="Sci. Rep.">
        <title>A high-quality genome of Eragrostis curvula grass provides insights into Poaceae evolution and supports new strategies to enhance forage quality.</title>
        <authorList>
            <person name="Carballo J."/>
            <person name="Santos B.A.C.M."/>
            <person name="Zappacosta D."/>
            <person name="Garbus I."/>
            <person name="Selva J.P."/>
            <person name="Gallo C.A."/>
            <person name="Diaz A."/>
            <person name="Albertini E."/>
            <person name="Caccamo M."/>
            <person name="Echenique V."/>
        </authorList>
    </citation>
    <scope>NUCLEOTIDE SEQUENCE [LARGE SCALE GENOMIC DNA]</scope>
    <source>
        <strain evidence="3">cv. Victoria</strain>
        <tissue evidence="2">Leaf</tissue>
    </source>
</reference>
<name>A0A5J9W0J0_9POAL</name>
<gene>
    <name evidence="2" type="ORF">EJB05_14361</name>
</gene>
<feature type="compositionally biased region" description="Basic residues" evidence="1">
    <location>
        <begin position="163"/>
        <end position="175"/>
    </location>
</feature>
<evidence type="ECO:0000256" key="1">
    <source>
        <dbReference type="SAM" id="MobiDB-lite"/>
    </source>
</evidence>
<feature type="compositionally biased region" description="Low complexity" evidence="1">
    <location>
        <begin position="149"/>
        <end position="162"/>
    </location>
</feature>
<feature type="region of interest" description="Disordered" evidence="1">
    <location>
        <begin position="145"/>
        <end position="190"/>
    </location>
</feature>
<dbReference type="InterPro" id="IPR025322">
    <property type="entry name" value="PADRE_dom"/>
</dbReference>
<dbReference type="EMBL" id="RWGY01000007">
    <property type="protein sequence ID" value="TVU40880.1"/>
    <property type="molecule type" value="Genomic_DNA"/>
</dbReference>
<dbReference type="PANTHER" id="PTHR33052">
    <property type="entry name" value="DUF4228 DOMAIN PROTEIN-RELATED"/>
    <property type="match status" value="1"/>
</dbReference>
<dbReference type="AlphaFoldDB" id="A0A5J9W0J0"/>
<accession>A0A5J9W0J0</accession>
<evidence type="ECO:0000313" key="2">
    <source>
        <dbReference type="EMBL" id="TVU40880.1"/>
    </source>
</evidence>
<dbReference type="Pfam" id="PF14009">
    <property type="entry name" value="PADRE"/>
    <property type="match status" value="1"/>
</dbReference>
<dbReference type="Proteomes" id="UP000324897">
    <property type="component" value="Chromosome 4"/>
</dbReference>
<feature type="non-terminal residue" evidence="2">
    <location>
        <position position="1"/>
    </location>
</feature>
<dbReference type="OrthoDB" id="843671at2759"/>
<protein>
    <submittedName>
        <fullName evidence="2">Uncharacterized protein</fullName>
    </submittedName>
</protein>
<comment type="caution">
    <text evidence="2">The sequence shown here is derived from an EMBL/GenBank/DDBJ whole genome shotgun (WGS) entry which is preliminary data.</text>
</comment>
<proteinExistence type="predicted"/>